<dbReference type="Gene3D" id="3.40.190.80">
    <property type="match status" value="1"/>
</dbReference>
<evidence type="ECO:0000313" key="8">
    <source>
        <dbReference type="Proteomes" id="UP001152592"/>
    </source>
</evidence>
<feature type="binding site" evidence="6">
    <location>
        <position position="97"/>
    </location>
    <ligand>
        <name>Mg(2+)</name>
        <dbReference type="ChEBI" id="CHEBI:18420"/>
        <label>1</label>
        <note>catalytic</note>
    </ligand>
</feature>
<evidence type="ECO:0000256" key="3">
    <source>
        <dbReference type="ARBA" id="ARBA00022723"/>
    </source>
</evidence>
<proteinExistence type="inferred from homology"/>
<dbReference type="Proteomes" id="UP001152592">
    <property type="component" value="Unassembled WGS sequence"/>
</dbReference>
<comment type="cofactor">
    <cofactor evidence="1 6">
        <name>Mg(2+)</name>
        <dbReference type="ChEBI" id="CHEBI:18420"/>
    </cofactor>
</comment>
<dbReference type="AlphaFoldDB" id="A0A9W4NNE5"/>
<dbReference type="EMBL" id="CAJVPD010000241">
    <property type="protein sequence ID" value="CAG8387460.1"/>
    <property type="molecule type" value="Genomic_DNA"/>
</dbReference>
<dbReference type="Pfam" id="PF00459">
    <property type="entry name" value="Inositol_P"/>
    <property type="match status" value="1"/>
</dbReference>
<dbReference type="GO" id="GO:0046872">
    <property type="term" value="F:metal ion binding"/>
    <property type="evidence" value="ECO:0007669"/>
    <property type="project" value="UniProtKB-KW"/>
</dbReference>
<comment type="caution">
    <text evidence="7">The sequence shown here is derived from an EMBL/GenBank/DDBJ whole genome shotgun (WGS) entry which is preliminary data.</text>
</comment>
<evidence type="ECO:0000256" key="5">
    <source>
        <dbReference type="ARBA" id="ARBA00022842"/>
    </source>
</evidence>
<dbReference type="Gene3D" id="3.30.540.10">
    <property type="entry name" value="Fructose-1,6-Bisphosphatase, subunit A, domain 1"/>
    <property type="match status" value="1"/>
</dbReference>
<gene>
    <name evidence="7" type="ORF">PSALAMII_LOCUS6362</name>
</gene>
<keyword evidence="3 6" id="KW-0479">Metal-binding</keyword>
<dbReference type="SUPFAM" id="SSF56655">
    <property type="entry name" value="Carbohydrate phosphatase"/>
    <property type="match status" value="1"/>
</dbReference>
<reference evidence="7" key="1">
    <citation type="submission" date="2021-07" db="EMBL/GenBank/DDBJ databases">
        <authorList>
            <person name="Branca A.L. A."/>
        </authorList>
    </citation>
    <scope>NUCLEOTIDE SEQUENCE</scope>
</reference>
<dbReference type="GO" id="GO:0008441">
    <property type="term" value="F:3'(2'),5'-bisphosphate nucleotidase activity"/>
    <property type="evidence" value="ECO:0007669"/>
    <property type="project" value="TreeGrafter"/>
</dbReference>
<dbReference type="InterPro" id="IPR020583">
    <property type="entry name" value="Inositol_monoP_metal-BS"/>
</dbReference>
<accession>A0A9W4NNE5</accession>
<feature type="binding site" evidence="6">
    <location>
        <position position="162"/>
    </location>
    <ligand>
        <name>Mg(2+)</name>
        <dbReference type="ChEBI" id="CHEBI:18420"/>
        <label>1</label>
        <note>catalytic</note>
    </ligand>
</feature>
<protein>
    <recommendedName>
        <fullName evidence="9">3'(2'),5'-bisphosphate nucleotidase</fullName>
    </recommendedName>
</protein>
<feature type="binding site" evidence="6">
    <location>
        <position position="165"/>
    </location>
    <ligand>
        <name>Mg(2+)</name>
        <dbReference type="ChEBI" id="CHEBI:18420"/>
        <label>1</label>
        <note>catalytic</note>
    </ligand>
</feature>
<evidence type="ECO:0000256" key="1">
    <source>
        <dbReference type="ARBA" id="ARBA00001946"/>
    </source>
</evidence>
<dbReference type="PANTHER" id="PTHR43200">
    <property type="entry name" value="PHOSPHATASE"/>
    <property type="match status" value="1"/>
</dbReference>
<evidence type="ECO:0000256" key="4">
    <source>
        <dbReference type="ARBA" id="ARBA00022801"/>
    </source>
</evidence>
<dbReference type="OrthoDB" id="287393at2759"/>
<keyword evidence="4" id="KW-0378">Hydrolase</keyword>
<evidence type="ECO:0000313" key="7">
    <source>
        <dbReference type="EMBL" id="CAG8387460.1"/>
    </source>
</evidence>
<name>A0A9W4NNE5_9EURO</name>
<dbReference type="CDD" id="cd01517">
    <property type="entry name" value="PAP_phosphatase"/>
    <property type="match status" value="1"/>
</dbReference>
<evidence type="ECO:0000256" key="2">
    <source>
        <dbReference type="ARBA" id="ARBA00009759"/>
    </source>
</evidence>
<dbReference type="InterPro" id="IPR000760">
    <property type="entry name" value="Inositol_monophosphatase-like"/>
</dbReference>
<evidence type="ECO:0008006" key="9">
    <source>
        <dbReference type="Google" id="ProtNLM"/>
    </source>
</evidence>
<dbReference type="PANTHER" id="PTHR43200:SF2">
    <property type="entry name" value="3'(2'),5'-BISPHOSPHATE NUCLEOTIDASE"/>
    <property type="match status" value="1"/>
</dbReference>
<dbReference type="PROSITE" id="PS00629">
    <property type="entry name" value="IMP_1"/>
    <property type="match status" value="1"/>
</dbReference>
<dbReference type="InterPro" id="IPR051090">
    <property type="entry name" value="Inositol_monoP_superfamily"/>
</dbReference>
<sequence>MPLQKERSQQLSQLNNPGTLKHSSIAMSAPAYAKELQLASLAVQRAALLTEKLLSAVDKGALDKSDDSPVTIADFAAQASIIAAIHHVFPDDDIVGEEDATALRADPVLLERTWDLATTVHLDDPASEAQLHTPATRDELLDLIDLGAKGACTPTSRTWTLDPVDGTATFIRGEQYVVCLSLVENGVQKVGVLGCPNLRASGRVAEELVDRDGHGQMLAAVLGQGVTIRPLGTGALLPARVVEKVPQITDSARVSFIDTRAAKTQDLEAHGRVAAGLGCPWPNPVDLWSAQMRYVAIAVQGGCNAFIKMPLSEGYRSKIWDHAGGMLIVQELGVVVTDLEGRPVDCSQGRTLATCHGMVVGPASVHGRILEAVRKTRGL</sequence>
<keyword evidence="5 6" id="KW-0460">Magnesium</keyword>
<evidence type="ECO:0000256" key="6">
    <source>
        <dbReference type="PIRSR" id="PIRSR600760-2"/>
    </source>
</evidence>
<comment type="similarity">
    <text evidence="2">Belongs to the inositol monophosphatase superfamily.</text>
</comment>
<organism evidence="7 8">
    <name type="scientific">Penicillium salamii</name>
    <dbReference type="NCBI Taxonomy" id="1612424"/>
    <lineage>
        <taxon>Eukaryota</taxon>
        <taxon>Fungi</taxon>
        <taxon>Dikarya</taxon>
        <taxon>Ascomycota</taxon>
        <taxon>Pezizomycotina</taxon>
        <taxon>Eurotiomycetes</taxon>
        <taxon>Eurotiomycetidae</taxon>
        <taxon>Eurotiales</taxon>
        <taxon>Aspergillaceae</taxon>
        <taxon>Penicillium</taxon>
    </lineage>
</organism>
<dbReference type="GO" id="GO:0000103">
    <property type="term" value="P:sulfate assimilation"/>
    <property type="evidence" value="ECO:0007669"/>
    <property type="project" value="TreeGrafter"/>
</dbReference>
<feature type="binding site" evidence="6">
    <location>
        <position position="321"/>
    </location>
    <ligand>
        <name>Mg(2+)</name>
        <dbReference type="ChEBI" id="CHEBI:18420"/>
        <label>1</label>
        <note>catalytic</note>
    </ligand>
</feature>